<sequence>MPPLNDLNVSNGEPLVWGRRTYVMGIINLTPDSFSGDGLGTDANAAVEQALRFEAEGADFLDVGAESTRPGHESITAEEELDRLMPALEAIVSKINLPVSVDTSKAVAA</sequence>
<dbReference type="GO" id="GO:0004156">
    <property type="term" value="F:dihydropteroate synthase activity"/>
    <property type="evidence" value="ECO:0007669"/>
    <property type="project" value="TreeGrafter"/>
</dbReference>
<proteinExistence type="predicted"/>
<evidence type="ECO:0000259" key="1">
    <source>
        <dbReference type="PROSITE" id="PS50972"/>
    </source>
</evidence>
<gene>
    <name evidence="2" type="ORF">METZ01_LOCUS377222</name>
</gene>
<dbReference type="PANTHER" id="PTHR20941">
    <property type="entry name" value="FOLATE SYNTHESIS PROTEINS"/>
    <property type="match status" value="1"/>
</dbReference>
<feature type="non-terminal residue" evidence="2">
    <location>
        <position position="109"/>
    </location>
</feature>
<dbReference type="InterPro" id="IPR011005">
    <property type="entry name" value="Dihydropteroate_synth-like_sf"/>
</dbReference>
<reference evidence="2" key="1">
    <citation type="submission" date="2018-05" db="EMBL/GenBank/DDBJ databases">
        <authorList>
            <person name="Lanie J.A."/>
            <person name="Ng W.-L."/>
            <person name="Kazmierczak K.M."/>
            <person name="Andrzejewski T.M."/>
            <person name="Davidsen T.M."/>
            <person name="Wayne K.J."/>
            <person name="Tettelin H."/>
            <person name="Glass J.I."/>
            <person name="Rusch D."/>
            <person name="Podicherti R."/>
            <person name="Tsui H.-C.T."/>
            <person name="Winkler M.E."/>
        </authorList>
    </citation>
    <scope>NUCLEOTIDE SEQUENCE</scope>
</reference>
<dbReference type="PANTHER" id="PTHR20941:SF1">
    <property type="entry name" value="FOLIC ACID SYNTHESIS PROTEIN FOL1"/>
    <property type="match status" value="1"/>
</dbReference>
<dbReference type="InterPro" id="IPR000489">
    <property type="entry name" value="Pterin-binding_dom"/>
</dbReference>
<dbReference type="GO" id="GO:0046654">
    <property type="term" value="P:tetrahydrofolate biosynthetic process"/>
    <property type="evidence" value="ECO:0007669"/>
    <property type="project" value="TreeGrafter"/>
</dbReference>
<feature type="domain" description="Pterin-binding" evidence="1">
    <location>
        <begin position="21"/>
        <end position="109"/>
    </location>
</feature>
<dbReference type="PROSITE" id="PS50972">
    <property type="entry name" value="PTERIN_BINDING"/>
    <property type="match status" value="1"/>
</dbReference>
<evidence type="ECO:0000313" key="2">
    <source>
        <dbReference type="EMBL" id="SVD24368.1"/>
    </source>
</evidence>
<dbReference type="AlphaFoldDB" id="A0A382TSC5"/>
<accession>A0A382TSC5</accession>
<name>A0A382TSC5_9ZZZZ</name>
<organism evidence="2">
    <name type="scientific">marine metagenome</name>
    <dbReference type="NCBI Taxonomy" id="408172"/>
    <lineage>
        <taxon>unclassified sequences</taxon>
        <taxon>metagenomes</taxon>
        <taxon>ecological metagenomes</taxon>
    </lineage>
</organism>
<protein>
    <recommendedName>
        <fullName evidence="1">Pterin-binding domain-containing protein</fullName>
    </recommendedName>
</protein>
<dbReference type="Pfam" id="PF00809">
    <property type="entry name" value="Pterin_bind"/>
    <property type="match status" value="1"/>
</dbReference>
<dbReference type="SUPFAM" id="SSF51717">
    <property type="entry name" value="Dihydropteroate synthetase-like"/>
    <property type="match status" value="1"/>
</dbReference>
<dbReference type="Gene3D" id="3.20.20.20">
    <property type="entry name" value="Dihydropteroate synthase-like"/>
    <property type="match status" value="1"/>
</dbReference>
<dbReference type="EMBL" id="UINC01138434">
    <property type="protein sequence ID" value="SVD24368.1"/>
    <property type="molecule type" value="Genomic_DNA"/>
</dbReference>
<dbReference type="InterPro" id="IPR045031">
    <property type="entry name" value="DHP_synth-like"/>
</dbReference>